<gene>
    <name evidence="2" type="ORF">J8273_3080</name>
</gene>
<feature type="region of interest" description="Disordered" evidence="1">
    <location>
        <begin position="253"/>
        <end position="276"/>
    </location>
</feature>
<feature type="compositionally biased region" description="Basic residues" evidence="1">
    <location>
        <begin position="351"/>
        <end position="363"/>
    </location>
</feature>
<feature type="region of interest" description="Disordered" evidence="1">
    <location>
        <begin position="301"/>
        <end position="363"/>
    </location>
</feature>
<dbReference type="InterPro" id="IPR007146">
    <property type="entry name" value="Sas10/Utp3/C1D"/>
</dbReference>
<sequence>MVVSLESYLETLETAKALLHPLVQKTEALAEKVKEHAVKTDKSGNSLLQIKAQCLASYLENLYVYISLRITGKEPETSMSAVFEHVLWCRVALDRINRIEPKIRAELDFALTSDTPAAADAAPMATMGVIKPKSSKGAKKAATSDSDSESESDADSEDESSDSGLLSSDSEGDDLFDVDLNNESDDGTYRPPKIAADKMAAVQETADRRLRDSDIVREVMATRGDAPVEESVHGTRRQELVDIDEEVIEHEEENYTRVVGSTGKPKKKQAASTAQQADEILDGMNEITDILDYVKVKATQLERKRSNVAAEPEFEEVEARGYKSKGKGSGSGKAGGASGKGGRGQGERGRGRGTGRGRGRGRK</sequence>
<feature type="compositionally biased region" description="Acidic residues" evidence="1">
    <location>
        <begin position="170"/>
        <end position="186"/>
    </location>
</feature>
<name>A0A8J6B8Q3_9EUKA</name>
<feature type="compositionally biased region" description="Gly residues" evidence="1">
    <location>
        <begin position="327"/>
        <end position="344"/>
    </location>
</feature>
<comment type="caution">
    <text evidence="2">The sequence shown here is derived from an EMBL/GenBank/DDBJ whole genome shotgun (WGS) entry which is preliminary data.</text>
</comment>
<dbReference type="PANTHER" id="PTHR13237:SF9">
    <property type="entry name" value="NEUROGUIDIN"/>
    <property type="match status" value="1"/>
</dbReference>
<proteinExistence type="predicted"/>
<evidence type="ECO:0000313" key="3">
    <source>
        <dbReference type="Proteomes" id="UP000717585"/>
    </source>
</evidence>
<dbReference type="AlphaFoldDB" id="A0A8J6B8Q3"/>
<dbReference type="EMBL" id="JAHDYR010000011">
    <property type="protein sequence ID" value="KAG9395504.1"/>
    <property type="molecule type" value="Genomic_DNA"/>
</dbReference>
<feature type="region of interest" description="Disordered" evidence="1">
    <location>
        <begin position="130"/>
        <end position="197"/>
    </location>
</feature>
<protein>
    <submittedName>
        <fullName evidence="2">Sas10/Utp3/C1D</fullName>
    </submittedName>
</protein>
<organism evidence="2 3">
    <name type="scientific">Carpediemonas membranifera</name>
    <dbReference type="NCBI Taxonomy" id="201153"/>
    <lineage>
        <taxon>Eukaryota</taxon>
        <taxon>Metamonada</taxon>
        <taxon>Carpediemonas-like organisms</taxon>
        <taxon>Carpediemonas</taxon>
    </lineage>
</organism>
<feature type="compositionally biased region" description="Acidic residues" evidence="1">
    <location>
        <begin position="146"/>
        <end position="161"/>
    </location>
</feature>
<dbReference type="GO" id="GO:0000462">
    <property type="term" value="P:maturation of SSU-rRNA from tricistronic rRNA transcript (SSU-rRNA, 5.8S rRNA, LSU-rRNA)"/>
    <property type="evidence" value="ECO:0007669"/>
    <property type="project" value="TreeGrafter"/>
</dbReference>
<evidence type="ECO:0000313" key="2">
    <source>
        <dbReference type="EMBL" id="KAG9395504.1"/>
    </source>
</evidence>
<accession>A0A8J6B8Q3</accession>
<keyword evidence="3" id="KW-1185">Reference proteome</keyword>
<dbReference type="PANTHER" id="PTHR13237">
    <property type="entry name" value="SOMETHING ABOUT SILENCING PROTEIN 10-RELATED"/>
    <property type="match status" value="1"/>
</dbReference>
<evidence type="ECO:0000256" key="1">
    <source>
        <dbReference type="SAM" id="MobiDB-lite"/>
    </source>
</evidence>
<dbReference type="GO" id="GO:0032040">
    <property type="term" value="C:small-subunit processome"/>
    <property type="evidence" value="ECO:0007669"/>
    <property type="project" value="TreeGrafter"/>
</dbReference>
<reference evidence="2" key="1">
    <citation type="submission" date="2021-05" db="EMBL/GenBank/DDBJ databases">
        <title>A free-living protist that lacks canonical eukaryotic 1 DNA replication and segregation systems.</title>
        <authorList>
            <person name="Salas-Leiva D.E."/>
            <person name="Tromer E.C."/>
            <person name="Curtis B.A."/>
            <person name="Jerlstrom-Hultqvist J."/>
            <person name="Kolisko M."/>
            <person name="Yi Z."/>
            <person name="Salas-Leiva J.S."/>
            <person name="Gallot-Lavallee L."/>
            <person name="Kops G.J.P.L."/>
            <person name="Archibald J.M."/>
            <person name="Simpson A.G.B."/>
            <person name="Roger A.J."/>
        </authorList>
    </citation>
    <scope>NUCLEOTIDE SEQUENCE</scope>
    <source>
        <strain evidence="2">BICM</strain>
    </source>
</reference>
<dbReference type="Pfam" id="PF04000">
    <property type="entry name" value="Sas10_Utp3"/>
    <property type="match status" value="1"/>
</dbReference>
<dbReference type="Proteomes" id="UP000717585">
    <property type="component" value="Unassembled WGS sequence"/>
</dbReference>